<evidence type="ECO:0000313" key="1">
    <source>
        <dbReference type="EMBL" id="KIK19373.1"/>
    </source>
</evidence>
<dbReference type="HOGENOM" id="CLU_3088097_0_0_1"/>
<name>A0A0C9ZHB2_9AGAM</name>
<dbReference type="AlphaFoldDB" id="A0A0C9ZHB2"/>
<reference evidence="1 2" key="1">
    <citation type="submission" date="2014-04" db="EMBL/GenBank/DDBJ databases">
        <authorList>
            <consortium name="DOE Joint Genome Institute"/>
            <person name="Kuo A."/>
            <person name="Kohler A."/>
            <person name="Costa M.D."/>
            <person name="Nagy L.G."/>
            <person name="Floudas D."/>
            <person name="Copeland A."/>
            <person name="Barry K.W."/>
            <person name="Cichocki N."/>
            <person name="Veneault-Fourrey C."/>
            <person name="LaButti K."/>
            <person name="Lindquist E.A."/>
            <person name="Lipzen A."/>
            <person name="Lundell T."/>
            <person name="Morin E."/>
            <person name="Murat C."/>
            <person name="Sun H."/>
            <person name="Tunlid A."/>
            <person name="Henrissat B."/>
            <person name="Grigoriev I.V."/>
            <person name="Hibbett D.S."/>
            <person name="Martin F."/>
            <person name="Nordberg H.P."/>
            <person name="Cantor M.N."/>
            <person name="Hua S.X."/>
        </authorList>
    </citation>
    <scope>NUCLEOTIDE SEQUENCE [LARGE SCALE GENOMIC DNA]</scope>
    <source>
        <strain evidence="1 2">441</strain>
    </source>
</reference>
<protein>
    <submittedName>
        <fullName evidence="1">Uncharacterized protein</fullName>
    </submittedName>
</protein>
<dbReference type="Proteomes" id="UP000054018">
    <property type="component" value="Unassembled WGS sequence"/>
</dbReference>
<sequence length="52" mass="5970">MREVPDLGTTNPAKTLAKVMAFWQDSLLDRRNGYNSTVSRLFAPRSKQAHHR</sequence>
<gene>
    <name evidence="1" type="ORF">PISMIDRAFT_683235</name>
</gene>
<organism evidence="1 2">
    <name type="scientific">Pisolithus microcarpus 441</name>
    <dbReference type="NCBI Taxonomy" id="765257"/>
    <lineage>
        <taxon>Eukaryota</taxon>
        <taxon>Fungi</taxon>
        <taxon>Dikarya</taxon>
        <taxon>Basidiomycota</taxon>
        <taxon>Agaricomycotina</taxon>
        <taxon>Agaricomycetes</taxon>
        <taxon>Agaricomycetidae</taxon>
        <taxon>Boletales</taxon>
        <taxon>Sclerodermatineae</taxon>
        <taxon>Pisolithaceae</taxon>
        <taxon>Pisolithus</taxon>
    </lineage>
</organism>
<proteinExistence type="predicted"/>
<dbReference type="EMBL" id="KN833785">
    <property type="protein sequence ID" value="KIK19373.1"/>
    <property type="molecule type" value="Genomic_DNA"/>
</dbReference>
<accession>A0A0C9ZHB2</accession>
<keyword evidence="2" id="KW-1185">Reference proteome</keyword>
<reference evidence="2" key="2">
    <citation type="submission" date="2015-01" db="EMBL/GenBank/DDBJ databases">
        <title>Evolutionary Origins and Diversification of the Mycorrhizal Mutualists.</title>
        <authorList>
            <consortium name="DOE Joint Genome Institute"/>
            <consortium name="Mycorrhizal Genomics Consortium"/>
            <person name="Kohler A."/>
            <person name="Kuo A."/>
            <person name="Nagy L.G."/>
            <person name="Floudas D."/>
            <person name="Copeland A."/>
            <person name="Barry K.W."/>
            <person name="Cichocki N."/>
            <person name="Veneault-Fourrey C."/>
            <person name="LaButti K."/>
            <person name="Lindquist E.A."/>
            <person name="Lipzen A."/>
            <person name="Lundell T."/>
            <person name="Morin E."/>
            <person name="Murat C."/>
            <person name="Riley R."/>
            <person name="Ohm R."/>
            <person name="Sun H."/>
            <person name="Tunlid A."/>
            <person name="Henrissat B."/>
            <person name="Grigoriev I.V."/>
            <person name="Hibbett D.S."/>
            <person name="Martin F."/>
        </authorList>
    </citation>
    <scope>NUCLEOTIDE SEQUENCE [LARGE SCALE GENOMIC DNA]</scope>
    <source>
        <strain evidence="2">441</strain>
    </source>
</reference>
<evidence type="ECO:0000313" key="2">
    <source>
        <dbReference type="Proteomes" id="UP000054018"/>
    </source>
</evidence>